<dbReference type="RefSeq" id="WP_197171665.1">
    <property type="nucleotide sequence ID" value="NZ_SJPY01000005.1"/>
</dbReference>
<organism evidence="1 2">
    <name type="scientific">Novipirellula aureliae</name>
    <dbReference type="NCBI Taxonomy" id="2527966"/>
    <lineage>
        <taxon>Bacteria</taxon>
        <taxon>Pseudomonadati</taxon>
        <taxon>Planctomycetota</taxon>
        <taxon>Planctomycetia</taxon>
        <taxon>Pirellulales</taxon>
        <taxon>Pirellulaceae</taxon>
        <taxon>Novipirellula</taxon>
    </lineage>
</organism>
<keyword evidence="2" id="KW-1185">Reference proteome</keyword>
<gene>
    <name evidence="1" type="ORF">Q31b_34210</name>
</gene>
<reference evidence="1 2" key="1">
    <citation type="submission" date="2019-02" db="EMBL/GenBank/DDBJ databases">
        <title>Deep-cultivation of Planctomycetes and their phenomic and genomic characterization uncovers novel biology.</title>
        <authorList>
            <person name="Wiegand S."/>
            <person name="Jogler M."/>
            <person name="Boedeker C."/>
            <person name="Pinto D."/>
            <person name="Vollmers J."/>
            <person name="Rivas-Marin E."/>
            <person name="Kohn T."/>
            <person name="Peeters S.H."/>
            <person name="Heuer A."/>
            <person name="Rast P."/>
            <person name="Oberbeckmann S."/>
            <person name="Bunk B."/>
            <person name="Jeske O."/>
            <person name="Meyerdierks A."/>
            <person name="Storesund J.E."/>
            <person name="Kallscheuer N."/>
            <person name="Luecker S."/>
            <person name="Lage O.M."/>
            <person name="Pohl T."/>
            <person name="Merkel B.J."/>
            <person name="Hornburger P."/>
            <person name="Mueller R.-W."/>
            <person name="Bruemmer F."/>
            <person name="Labrenz M."/>
            <person name="Spormann A.M."/>
            <person name="Op Den Camp H."/>
            <person name="Overmann J."/>
            <person name="Amann R."/>
            <person name="Jetten M.S.M."/>
            <person name="Mascher T."/>
            <person name="Medema M.H."/>
            <person name="Devos D.P."/>
            <person name="Kaster A.-K."/>
            <person name="Ovreas L."/>
            <person name="Rohde M."/>
            <person name="Galperin M.Y."/>
            <person name="Jogler C."/>
        </authorList>
    </citation>
    <scope>NUCLEOTIDE SEQUENCE [LARGE SCALE GENOMIC DNA]</scope>
    <source>
        <strain evidence="1 2">Q31b</strain>
    </source>
</reference>
<name>A0A5C6DVX4_9BACT</name>
<dbReference type="Proteomes" id="UP000315471">
    <property type="component" value="Unassembled WGS sequence"/>
</dbReference>
<dbReference type="EMBL" id="SJPY01000005">
    <property type="protein sequence ID" value="TWU40077.1"/>
    <property type="molecule type" value="Genomic_DNA"/>
</dbReference>
<evidence type="ECO:0000313" key="1">
    <source>
        <dbReference type="EMBL" id="TWU40077.1"/>
    </source>
</evidence>
<comment type="caution">
    <text evidence="1">The sequence shown here is derived from an EMBL/GenBank/DDBJ whole genome shotgun (WGS) entry which is preliminary data.</text>
</comment>
<dbReference type="AlphaFoldDB" id="A0A5C6DVX4"/>
<protein>
    <submittedName>
        <fullName evidence="1">Uncharacterized protein</fullName>
    </submittedName>
</protein>
<evidence type="ECO:0000313" key="2">
    <source>
        <dbReference type="Proteomes" id="UP000315471"/>
    </source>
</evidence>
<accession>A0A5C6DVX4</accession>
<sequence>MPRRKIVDTTEDHRRLIAVLEESFTHAICDSRAISVLLHELEKAKLVAPR</sequence>
<proteinExistence type="predicted"/>